<dbReference type="Proteomes" id="UP001595478">
    <property type="component" value="Unassembled WGS sequence"/>
</dbReference>
<sequence>MRTFEFTLNYHLREVSLSMDDIDDRLFESGCDDALVAHSGTGLISLDFTRRAQNAWRAVFSAMHSIERALPAASLVEVKPDYVGVSDIADYFNVSRQYVQKLIVSGKLDYPPITNVGNTSVYHLFPVLDALKATISSSISDELEELAAIAMKVNIKRVNKPITSSLVKVAMPRTV</sequence>
<organism evidence="1 2">
    <name type="scientific">Agaribacter flavus</name>
    <dbReference type="NCBI Taxonomy" id="1902781"/>
    <lineage>
        <taxon>Bacteria</taxon>
        <taxon>Pseudomonadati</taxon>
        <taxon>Pseudomonadota</taxon>
        <taxon>Gammaproteobacteria</taxon>
        <taxon>Alteromonadales</taxon>
        <taxon>Alteromonadaceae</taxon>
        <taxon>Agaribacter</taxon>
    </lineage>
</organism>
<name>A0ABV7FRK5_9ALTE</name>
<reference evidence="2" key="1">
    <citation type="journal article" date="2019" name="Int. J. Syst. Evol. Microbiol.">
        <title>The Global Catalogue of Microorganisms (GCM) 10K type strain sequencing project: providing services to taxonomists for standard genome sequencing and annotation.</title>
        <authorList>
            <consortium name="The Broad Institute Genomics Platform"/>
            <consortium name="The Broad Institute Genome Sequencing Center for Infectious Disease"/>
            <person name="Wu L."/>
            <person name="Ma J."/>
        </authorList>
    </citation>
    <scope>NUCLEOTIDE SEQUENCE [LARGE SCALE GENOMIC DNA]</scope>
    <source>
        <strain evidence="2">KCTC 52473</strain>
    </source>
</reference>
<evidence type="ECO:0000313" key="1">
    <source>
        <dbReference type="EMBL" id="MFC3122943.1"/>
    </source>
</evidence>
<accession>A0ABV7FRK5</accession>
<evidence type="ECO:0008006" key="3">
    <source>
        <dbReference type="Google" id="ProtNLM"/>
    </source>
</evidence>
<dbReference type="RefSeq" id="WP_376921070.1">
    <property type="nucleotide sequence ID" value="NZ_JBHRSW010000042.1"/>
</dbReference>
<proteinExistence type="predicted"/>
<dbReference type="EMBL" id="JBHRSW010000042">
    <property type="protein sequence ID" value="MFC3122943.1"/>
    <property type="molecule type" value="Genomic_DNA"/>
</dbReference>
<evidence type="ECO:0000313" key="2">
    <source>
        <dbReference type="Proteomes" id="UP001595478"/>
    </source>
</evidence>
<comment type="caution">
    <text evidence="1">The sequence shown here is derived from an EMBL/GenBank/DDBJ whole genome shotgun (WGS) entry which is preliminary data.</text>
</comment>
<keyword evidence="2" id="KW-1185">Reference proteome</keyword>
<protein>
    <recommendedName>
        <fullName evidence="3">DNA-binding protein</fullName>
    </recommendedName>
</protein>
<gene>
    <name evidence="1" type="ORF">ACFOHL_15065</name>
</gene>